<sequence length="120" mass="13705">MSVITRLVQKRGLVSTLSISRLHRRPYSESATQKPRSGHAQWYSDIVPAMIPIFLLGSAIYLGLQLTQLKLSHEKFMEEAKERVRELEAEIDALQEQRLKEKEASPPKATSVTSKKSGWW</sequence>
<keyword evidence="2" id="KW-0472">Membrane</keyword>
<proteinExistence type="predicted"/>
<organism evidence="3 4">
    <name type="scientific">Hypsizygus marmoreus</name>
    <name type="common">White beech mushroom</name>
    <name type="synonym">Agaricus marmoreus</name>
    <dbReference type="NCBI Taxonomy" id="39966"/>
    <lineage>
        <taxon>Eukaryota</taxon>
        <taxon>Fungi</taxon>
        <taxon>Dikarya</taxon>
        <taxon>Basidiomycota</taxon>
        <taxon>Agaricomycotina</taxon>
        <taxon>Agaricomycetes</taxon>
        <taxon>Agaricomycetidae</taxon>
        <taxon>Agaricales</taxon>
        <taxon>Tricholomatineae</taxon>
        <taxon>Lyophyllaceae</taxon>
        <taxon>Hypsizygus</taxon>
    </lineage>
</organism>
<reference evidence="3" key="1">
    <citation type="submission" date="2018-04" db="EMBL/GenBank/DDBJ databases">
        <title>Whole genome sequencing of Hypsizygus marmoreus.</title>
        <authorList>
            <person name="Choi I.-G."/>
            <person name="Min B."/>
            <person name="Kim J.-G."/>
            <person name="Kim S."/>
            <person name="Oh Y.-L."/>
            <person name="Kong W.-S."/>
            <person name="Park H."/>
            <person name="Jeong J."/>
            <person name="Song E.-S."/>
        </authorList>
    </citation>
    <scope>NUCLEOTIDE SEQUENCE [LARGE SCALE GENOMIC DNA]</scope>
    <source>
        <strain evidence="3">51987-8</strain>
    </source>
</reference>
<evidence type="ECO:0000256" key="2">
    <source>
        <dbReference type="SAM" id="Phobius"/>
    </source>
</evidence>
<evidence type="ECO:0000313" key="4">
    <source>
        <dbReference type="Proteomes" id="UP000076154"/>
    </source>
</evidence>
<evidence type="ECO:0000313" key="3">
    <source>
        <dbReference type="EMBL" id="RDB22612.1"/>
    </source>
</evidence>
<dbReference type="EMBL" id="LUEZ02000049">
    <property type="protein sequence ID" value="RDB22612.1"/>
    <property type="molecule type" value="Genomic_DNA"/>
</dbReference>
<keyword evidence="2" id="KW-1133">Transmembrane helix</keyword>
<keyword evidence="2" id="KW-0812">Transmembrane</keyword>
<protein>
    <submittedName>
        <fullName evidence="3">Uncharacterized protein</fullName>
    </submittedName>
</protein>
<accession>A0A369JMN1</accession>
<keyword evidence="4" id="KW-1185">Reference proteome</keyword>
<name>A0A369JMN1_HYPMA</name>
<feature type="region of interest" description="Disordered" evidence="1">
    <location>
        <begin position="97"/>
        <end position="120"/>
    </location>
</feature>
<dbReference type="OrthoDB" id="3359404at2759"/>
<dbReference type="AlphaFoldDB" id="A0A369JMN1"/>
<evidence type="ECO:0000256" key="1">
    <source>
        <dbReference type="SAM" id="MobiDB-lite"/>
    </source>
</evidence>
<feature type="transmembrane region" description="Helical" evidence="2">
    <location>
        <begin position="46"/>
        <end position="64"/>
    </location>
</feature>
<gene>
    <name evidence="3" type="ORF">Hypma_010378</name>
</gene>
<feature type="compositionally biased region" description="Polar residues" evidence="1">
    <location>
        <begin position="108"/>
        <end position="120"/>
    </location>
</feature>
<comment type="caution">
    <text evidence="3">The sequence shown here is derived from an EMBL/GenBank/DDBJ whole genome shotgun (WGS) entry which is preliminary data.</text>
</comment>
<dbReference type="Proteomes" id="UP000076154">
    <property type="component" value="Unassembled WGS sequence"/>
</dbReference>
<dbReference type="InParanoid" id="A0A369JMN1"/>